<dbReference type="Proteomes" id="UP000027059">
    <property type="component" value="Chromosome"/>
</dbReference>
<evidence type="ECO:0000256" key="4">
    <source>
        <dbReference type="ARBA" id="ARBA00022692"/>
    </source>
</evidence>
<keyword evidence="4 7" id="KW-0812">Transmembrane</keyword>
<reference evidence="10 11" key="2">
    <citation type="journal article" date="2015" name="Biomed. Res. Int.">
        <title>Effects of Arsenite Resistance on the Growth and Functional Gene Expression of Leptospirillum ferriphilum and Acidithiobacillus thiooxidans in Pure Culture and Coculture.</title>
        <authorList>
            <person name="Jiang H."/>
            <person name="Liang Y."/>
            <person name="Yin H."/>
            <person name="Xiao Y."/>
            <person name="Guo X."/>
            <person name="Xu Y."/>
            <person name="Hu Q."/>
            <person name="Liu H."/>
            <person name="Liu X."/>
        </authorList>
    </citation>
    <scope>NUCLEOTIDE SEQUENCE [LARGE SCALE GENOMIC DNA]</scope>
    <source>
        <strain evidence="10 11">YSK</strain>
    </source>
</reference>
<comment type="subcellular location">
    <subcellularLocation>
        <location evidence="1">Cell membrane</location>
        <topology evidence="1">Multi-pass membrane protein</topology>
    </subcellularLocation>
</comment>
<feature type="transmembrane region" description="Helical" evidence="7">
    <location>
        <begin position="429"/>
        <end position="452"/>
    </location>
</feature>
<organism evidence="10 11">
    <name type="scientific">Leptospirillum ferriphilum YSK</name>
    <dbReference type="NCBI Taxonomy" id="1441628"/>
    <lineage>
        <taxon>Bacteria</taxon>
        <taxon>Pseudomonadati</taxon>
        <taxon>Nitrospirota</taxon>
        <taxon>Nitrospiria</taxon>
        <taxon>Nitrospirales</taxon>
        <taxon>Nitrospiraceae</taxon>
        <taxon>Leptospirillum</taxon>
    </lineage>
</organism>
<keyword evidence="11" id="KW-1185">Reference proteome</keyword>
<dbReference type="AlphaFoldDB" id="A0A059XY17"/>
<reference evidence="11" key="1">
    <citation type="submission" date="2014-02" db="EMBL/GenBank/DDBJ databases">
        <title>Complete genome sequence and comparative genomic analysis of the nitrogen-fixing bacterium Leptospirillum ferriphilum YSK.</title>
        <authorList>
            <person name="Guo X."/>
            <person name="Yin H."/>
            <person name="Liang Y."/>
            <person name="Hu Q."/>
            <person name="Ma L."/>
            <person name="Xiao Y."/>
            <person name="Zhang X."/>
            <person name="Qiu G."/>
            <person name="Liu X."/>
        </authorList>
    </citation>
    <scope>NUCLEOTIDE SEQUENCE [LARGE SCALE GENOMIC DNA]</scope>
    <source>
        <strain evidence="11">YSK</strain>
    </source>
</reference>
<keyword evidence="5 7" id="KW-1133">Transmembrane helix</keyword>
<evidence type="ECO:0000256" key="6">
    <source>
        <dbReference type="ARBA" id="ARBA00023136"/>
    </source>
</evidence>
<gene>
    <name evidence="10" type="ORF">Y981_07005</name>
</gene>
<dbReference type="PANTHER" id="PTHR30489:SF0">
    <property type="entry name" value="LIPOPROTEIN-RELEASING SYSTEM TRANSMEMBRANE PROTEIN LOLE"/>
    <property type="match status" value="1"/>
</dbReference>
<protein>
    <recommendedName>
        <fullName evidence="12">ABC transporter permease</fullName>
    </recommendedName>
</protein>
<feature type="transmembrane region" description="Helical" evidence="7">
    <location>
        <begin position="773"/>
        <end position="796"/>
    </location>
</feature>
<accession>A0A059XY17</accession>
<evidence type="ECO:0000313" key="10">
    <source>
        <dbReference type="EMBL" id="AIA31753.1"/>
    </source>
</evidence>
<dbReference type="InterPro" id="IPR003838">
    <property type="entry name" value="ABC3_permease_C"/>
</dbReference>
<feature type="transmembrane region" description="Helical" evidence="7">
    <location>
        <begin position="816"/>
        <end position="839"/>
    </location>
</feature>
<evidence type="ECO:0000313" key="11">
    <source>
        <dbReference type="Proteomes" id="UP000027059"/>
    </source>
</evidence>
<name>A0A059XY17_9BACT</name>
<dbReference type="KEGG" id="lfp:Y981_07005"/>
<dbReference type="GO" id="GO:0098797">
    <property type="term" value="C:plasma membrane protein complex"/>
    <property type="evidence" value="ECO:0007669"/>
    <property type="project" value="TreeGrafter"/>
</dbReference>
<evidence type="ECO:0000256" key="2">
    <source>
        <dbReference type="ARBA" id="ARBA00005236"/>
    </source>
</evidence>
<dbReference type="OrthoDB" id="9780560at2"/>
<dbReference type="Pfam" id="PF12704">
    <property type="entry name" value="MacB_PCD"/>
    <property type="match status" value="1"/>
</dbReference>
<keyword evidence="3" id="KW-1003">Cell membrane</keyword>
<feature type="domain" description="ABC3 transporter permease C-terminal" evidence="8">
    <location>
        <begin position="725"/>
        <end position="842"/>
    </location>
</feature>
<dbReference type="EMBL" id="CP007243">
    <property type="protein sequence ID" value="AIA31753.1"/>
    <property type="molecule type" value="Genomic_DNA"/>
</dbReference>
<comment type="similarity">
    <text evidence="2">Belongs to the ABC-4 integral membrane protein family. LolC/E subfamily.</text>
</comment>
<feature type="domain" description="ABC3 transporter permease C-terminal" evidence="8">
    <location>
        <begin position="258"/>
        <end position="383"/>
    </location>
</feature>
<sequence>MKSFLFLLRYSALSLVRHRWVFLLTLLGVSTGTAVVTAVLLANKSALLSFQNAVSHVQGKTDYSVRSSAGDLFSDRVLDRLERLSPAPPLSLSPLLSRTVRYNGSLFWIRGVDFLGSVDRLSRGGSFAGLIREGAYLPPGGLRKFHLHPGDRMRVLYGTRLIDVPVLGEIPRSESVSLIPDNTLFMDLAWAQMMFDLPGKISRIDLSWQMSPPSRPWKALWKDEIRHALGPSLVLVSDREKHKEFSRLLFSYRSNLFALSLVSLIVGMFLIYNTLSLLTLQGRKTFSTLRLLGVTPREIQAIVLLEGGIIGLGGGLLGIIGGHLLSRLTIGAVARTLDTLYLPVGILPHFRTTSEDFEVWALTVLASLASSVFPAREALRLPPVFSQHRTTLESAKTSGRGRSLFLGGLAFLTGLLFLDLPPIHGFPLFGYLGALLWVFSASLAVPSCVGWLSRILRGVQRLSGRESSPGLLALSHFESGVSRSQIAISSVMIGLSMMTGIVILVHSFEMTLNLWISQNLVADLYVKPLSCQEAVCRERLDPADVRAIRNHPGVDFVARFASFPALYRGHPVWEGFTELEKLSRRAPLSLETAHPQKILQDFFRGKGVLVSESFAYHFGKHPGDSLTLPTPHGPLRTVVLAVYRDYSSEQGIVLFPWKELAPLFDTNSPTNVSVFLKSPEASDAVQSFLLHDLPGHPNLFVRSQPQLKKRVMRIFHQSFAITYALLGISLVVSVIGVGNTLLMLLVERKEEFRLMRAMGFSFNDIRKMLLLEALWMSLTGTLLGLVLGTGVGWIIVHVINRQAFGWTILWSWPGRTILLLALALLVVSTLASLLPSLILGRRNGLNRGTPNE</sequence>
<dbReference type="InterPro" id="IPR025857">
    <property type="entry name" value="MacB_PCD"/>
</dbReference>
<feature type="transmembrane region" description="Helical" evidence="7">
    <location>
        <begin position="404"/>
        <end position="423"/>
    </location>
</feature>
<feature type="transmembrane region" description="Helical" evidence="7">
    <location>
        <begin position="256"/>
        <end position="279"/>
    </location>
</feature>
<feature type="domain" description="MacB-like periplasmic core" evidence="9">
    <location>
        <begin position="486"/>
        <end position="686"/>
    </location>
</feature>
<evidence type="ECO:0008006" key="12">
    <source>
        <dbReference type="Google" id="ProtNLM"/>
    </source>
</evidence>
<evidence type="ECO:0000256" key="7">
    <source>
        <dbReference type="SAM" id="Phobius"/>
    </source>
</evidence>
<feature type="transmembrane region" description="Helical" evidence="7">
    <location>
        <begin position="720"/>
        <end position="746"/>
    </location>
</feature>
<dbReference type="RefSeq" id="WP_038505375.1">
    <property type="nucleotide sequence ID" value="NZ_CP007243.1"/>
</dbReference>
<evidence type="ECO:0000256" key="1">
    <source>
        <dbReference type="ARBA" id="ARBA00004651"/>
    </source>
</evidence>
<feature type="transmembrane region" description="Helical" evidence="7">
    <location>
        <begin position="299"/>
        <end position="320"/>
    </location>
</feature>
<dbReference type="PANTHER" id="PTHR30489">
    <property type="entry name" value="LIPOPROTEIN-RELEASING SYSTEM TRANSMEMBRANE PROTEIN LOLE"/>
    <property type="match status" value="1"/>
</dbReference>
<dbReference type="Pfam" id="PF02687">
    <property type="entry name" value="FtsX"/>
    <property type="match status" value="2"/>
</dbReference>
<feature type="transmembrane region" description="Helical" evidence="7">
    <location>
        <begin position="486"/>
        <end position="508"/>
    </location>
</feature>
<dbReference type="InterPro" id="IPR051447">
    <property type="entry name" value="Lipoprotein-release_system"/>
</dbReference>
<evidence type="ECO:0000256" key="5">
    <source>
        <dbReference type="ARBA" id="ARBA00022989"/>
    </source>
</evidence>
<dbReference type="HOGENOM" id="CLU_012341_0_0_0"/>
<proteinExistence type="inferred from homology"/>
<evidence type="ECO:0000256" key="3">
    <source>
        <dbReference type="ARBA" id="ARBA00022475"/>
    </source>
</evidence>
<evidence type="ECO:0000259" key="8">
    <source>
        <dbReference type="Pfam" id="PF02687"/>
    </source>
</evidence>
<evidence type="ECO:0000259" key="9">
    <source>
        <dbReference type="Pfam" id="PF12704"/>
    </source>
</evidence>
<feature type="transmembrane region" description="Helical" evidence="7">
    <location>
        <begin position="20"/>
        <end position="42"/>
    </location>
</feature>
<dbReference type="GO" id="GO:0044874">
    <property type="term" value="P:lipoprotein localization to outer membrane"/>
    <property type="evidence" value="ECO:0007669"/>
    <property type="project" value="TreeGrafter"/>
</dbReference>
<keyword evidence="6 7" id="KW-0472">Membrane</keyword>